<evidence type="ECO:0000256" key="9">
    <source>
        <dbReference type="SAM" id="Phobius"/>
    </source>
</evidence>
<evidence type="ECO:0000313" key="12">
    <source>
        <dbReference type="Proteomes" id="UP000296352"/>
    </source>
</evidence>
<organism evidence="11 12">
    <name type="scientific">Corynebacterium endometrii</name>
    <dbReference type="NCBI Taxonomy" id="2488819"/>
    <lineage>
        <taxon>Bacteria</taxon>
        <taxon>Bacillati</taxon>
        <taxon>Actinomycetota</taxon>
        <taxon>Actinomycetes</taxon>
        <taxon>Mycobacteriales</taxon>
        <taxon>Corynebacteriaceae</taxon>
        <taxon>Corynebacterium</taxon>
    </lineage>
</organism>
<dbReference type="Pfam" id="PF01206">
    <property type="entry name" value="TusA"/>
    <property type="match status" value="1"/>
</dbReference>
<keyword evidence="2" id="KW-0813">Transport</keyword>
<feature type="transmembrane region" description="Helical" evidence="9">
    <location>
        <begin position="311"/>
        <end position="330"/>
    </location>
</feature>
<feature type="transmembrane region" description="Helical" evidence="9">
    <location>
        <begin position="102"/>
        <end position="124"/>
    </location>
</feature>
<comment type="similarity">
    <text evidence="8">Belongs to the TsuA/YedE (TC 9.B.102) family.</text>
</comment>
<evidence type="ECO:0000313" key="11">
    <source>
        <dbReference type="EMBL" id="QCB27577.1"/>
    </source>
</evidence>
<dbReference type="Gene3D" id="3.30.110.40">
    <property type="entry name" value="TusA-like domain"/>
    <property type="match status" value="1"/>
</dbReference>
<dbReference type="AlphaFoldDB" id="A0A4P7QFZ0"/>
<dbReference type="Pfam" id="PF04143">
    <property type="entry name" value="Sulf_transp"/>
    <property type="match status" value="1"/>
</dbReference>
<feature type="domain" description="UPF0033" evidence="10">
    <location>
        <begin position="398"/>
        <end position="422"/>
    </location>
</feature>
<dbReference type="OrthoDB" id="9794165at2"/>
<feature type="transmembrane region" description="Helical" evidence="9">
    <location>
        <begin position="191"/>
        <end position="210"/>
    </location>
</feature>
<keyword evidence="5 9" id="KW-0812">Transmembrane</keyword>
<keyword evidence="12" id="KW-1185">Reference proteome</keyword>
<evidence type="ECO:0000259" key="10">
    <source>
        <dbReference type="PROSITE" id="PS01148"/>
    </source>
</evidence>
<sequence length="467" mass="49090">MILSGLALGAVLGIVMQRGRFCVTGFLRDIFLLKSWRTFTALLIVISVHAVGLTALSSAGVISPEVSNFAPVAVIVGGFLFGIGIVWAGGCASGTWYRTGEGLVGSWFALIFYALFAAAMKYGFLNRLDESVKSFRVEATTIPETLGVSPWIFTIALSALTAYLTWHYMSKEKRAGLKVANLGKKGLAKPLHVYTAAVLVGLLGVAAWPLSAATGRNSGLGITTPSADIASFLTTGEPERINWGVMLVLGILIGSFIAAKTTGEFRIRIPDATQTVRSIGGGALMGIGAALAGGCTVGNGMVQTSLFSYQGWVSLLFMALGVGFAAKIWLKPSRGSQPASAPDAAPQDQPLNTAASPVIQAAPSLGGTAVATLPQVDLGLKVARKPGLTQLEQGRYHLDSMGAVCPFPLIEAKDALEQLEVGDELTIEFDCTQGTETIPRWAADNGHEVVDFQETGDAGWIISIVKR</sequence>
<dbReference type="KEGG" id="cee:CENDO_01375"/>
<evidence type="ECO:0000256" key="7">
    <source>
        <dbReference type="ARBA" id="ARBA00023136"/>
    </source>
</evidence>
<feature type="transmembrane region" description="Helical" evidence="9">
    <location>
        <begin position="151"/>
        <end position="170"/>
    </location>
</feature>
<protein>
    <submittedName>
        <fullName evidence="11">Putative inner membrane protein</fullName>
    </submittedName>
</protein>
<evidence type="ECO:0000256" key="4">
    <source>
        <dbReference type="ARBA" id="ARBA00022519"/>
    </source>
</evidence>
<feature type="transmembrane region" description="Helical" evidence="9">
    <location>
        <begin position="279"/>
        <end position="299"/>
    </location>
</feature>
<comment type="subcellular location">
    <subcellularLocation>
        <location evidence="1">Cell inner membrane</location>
        <topology evidence="1">Multi-pass membrane protein</topology>
    </subcellularLocation>
</comment>
<keyword evidence="3" id="KW-1003">Cell membrane</keyword>
<feature type="transmembrane region" description="Helical" evidence="9">
    <location>
        <begin position="39"/>
        <end position="63"/>
    </location>
</feature>
<dbReference type="Proteomes" id="UP000296352">
    <property type="component" value="Chromosome"/>
</dbReference>
<dbReference type="InterPro" id="IPR001455">
    <property type="entry name" value="TusA-like"/>
</dbReference>
<dbReference type="RefSeq" id="WP_136140428.1">
    <property type="nucleotide sequence ID" value="NZ_CP039247.1"/>
</dbReference>
<keyword evidence="4" id="KW-0997">Cell inner membrane</keyword>
<evidence type="ECO:0000256" key="8">
    <source>
        <dbReference type="ARBA" id="ARBA00035655"/>
    </source>
</evidence>
<keyword evidence="7 9" id="KW-0472">Membrane</keyword>
<gene>
    <name evidence="11" type="ORF">CENDO_01375</name>
</gene>
<dbReference type="EMBL" id="CP039247">
    <property type="protein sequence ID" value="QCB27577.1"/>
    <property type="molecule type" value="Genomic_DNA"/>
</dbReference>
<reference evidence="11 12" key="1">
    <citation type="submission" date="2019-04" db="EMBL/GenBank/DDBJ databases">
        <title>Corynebacterium endometrii sp. nov., isolated from the uterus of a cow with endometritis.</title>
        <authorList>
            <person name="Ballas P."/>
            <person name="Ruckert C."/>
            <person name="Wagener K."/>
            <person name="Drillich M."/>
            <person name="Kaempfer P."/>
            <person name="Busse H.-J."/>
            <person name="Ehling-Schulz M."/>
        </authorList>
    </citation>
    <scope>NUCLEOTIDE SEQUENCE [LARGE SCALE GENOMIC DNA]</scope>
    <source>
        <strain evidence="11 12">LMM-1653</strain>
    </source>
</reference>
<dbReference type="SUPFAM" id="SSF64307">
    <property type="entry name" value="SirA-like"/>
    <property type="match status" value="1"/>
</dbReference>
<keyword evidence="6 9" id="KW-1133">Transmembrane helix</keyword>
<evidence type="ECO:0000256" key="1">
    <source>
        <dbReference type="ARBA" id="ARBA00004429"/>
    </source>
</evidence>
<dbReference type="InterPro" id="IPR007272">
    <property type="entry name" value="Sulf_transp_TsuA/YedE"/>
</dbReference>
<proteinExistence type="inferred from homology"/>
<dbReference type="CDD" id="cd00291">
    <property type="entry name" value="SirA_YedF_YeeD"/>
    <property type="match status" value="1"/>
</dbReference>
<evidence type="ECO:0000256" key="2">
    <source>
        <dbReference type="ARBA" id="ARBA00022448"/>
    </source>
</evidence>
<dbReference type="InterPro" id="IPR036868">
    <property type="entry name" value="TusA-like_sf"/>
</dbReference>
<feature type="transmembrane region" description="Helical" evidence="9">
    <location>
        <begin position="241"/>
        <end position="259"/>
    </location>
</feature>
<accession>A0A4P7QFZ0</accession>
<dbReference type="GO" id="GO:0005886">
    <property type="term" value="C:plasma membrane"/>
    <property type="evidence" value="ECO:0007669"/>
    <property type="project" value="UniProtKB-SubCell"/>
</dbReference>
<feature type="transmembrane region" description="Helical" evidence="9">
    <location>
        <begin position="6"/>
        <end position="27"/>
    </location>
</feature>
<evidence type="ECO:0000256" key="5">
    <source>
        <dbReference type="ARBA" id="ARBA00022692"/>
    </source>
</evidence>
<dbReference type="PANTHER" id="PTHR30574:SF1">
    <property type="entry name" value="SULPHUR TRANSPORT DOMAIN-CONTAINING PROTEIN"/>
    <property type="match status" value="1"/>
</dbReference>
<name>A0A4P7QFZ0_9CORY</name>
<evidence type="ECO:0000256" key="6">
    <source>
        <dbReference type="ARBA" id="ARBA00022989"/>
    </source>
</evidence>
<feature type="transmembrane region" description="Helical" evidence="9">
    <location>
        <begin position="69"/>
        <end position="90"/>
    </location>
</feature>
<evidence type="ECO:0000256" key="3">
    <source>
        <dbReference type="ARBA" id="ARBA00022475"/>
    </source>
</evidence>
<dbReference type="PROSITE" id="PS01148">
    <property type="entry name" value="UPF0033"/>
    <property type="match status" value="1"/>
</dbReference>
<dbReference type="PANTHER" id="PTHR30574">
    <property type="entry name" value="INNER MEMBRANE PROTEIN YEDE"/>
    <property type="match status" value="1"/>
</dbReference>